<dbReference type="PANTHER" id="PTHR22835:SF588">
    <property type="entry name" value="ALPHA-L-FUCOSIDASE 3"/>
    <property type="match status" value="1"/>
</dbReference>
<dbReference type="Pfam" id="PF00657">
    <property type="entry name" value="Lipase_GDSL"/>
    <property type="match status" value="2"/>
</dbReference>
<sequence>MASHHILLLILTSVLLLETSASPSPCAFPAIFNFGDSNSDTGGLSAAFGPAPPPHGETFFGAPVGRYCDGRLIIDFIAQGLGLPFLSAYLDSVATNFSHGANFATAGSTILRQNTTLFQTGYSPFSLDVQSWQFAQFKSRSQIAYKKGKYQRYTFSSAELSPCDDSVYGQGGRFFWIHNTGPFGCLPYILDRFPIRAPEVDHVGCGAPFNDVAQLFNAKLKETVAQLRKDLPQAVFTYVDVYAVKYSLISQAKKHNFEHPLVACCGHGGKYNYNIHWGCGSKVIVNGTEVLVGKACQDPLKRICWDGVHYTEAANEWVYDQIVEGAFSDPPIPLRMACQRQNQ</sequence>
<dbReference type="OrthoDB" id="1600564at2759"/>
<evidence type="ECO:0000256" key="2">
    <source>
        <dbReference type="ARBA" id="ARBA00022729"/>
    </source>
</evidence>
<reference evidence="6" key="1">
    <citation type="submission" date="2022-05" db="EMBL/GenBank/DDBJ databases">
        <title>The Musa troglodytarum L. genome provides insights into the mechanism of non-climacteric behaviour and enrichment of carotenoids.</title>
        <authorList>
            <person name="Wang J."/>
        </authorList>
    </citation>
    <scope>NUCLEOTIDE SEQUENCE</scope>
    <source>
        <tissue evidence="6">Leaf</tissue>
    </source>
</reference>
<dbReference type="PANTHER" id="PTHR22835">
    <property type="entry name" value="ZINC FINGER FYVE DOMAIN CONTAINING PROTEIN"/>
    <property type="match status" value="1"/>
</dbReference>
<name>A0A9E7HVQ9_9LILI</name>
<keyword evidence="7" id="KW-1185">Reference proteome</keyword>
<evidence type="ECO:0000256" key="4">
    <source>
        <dbReference type="ARBA" id="ARBA00023180"/>
    </source>
</evidence>
<dbReference type="InterPro" id="IPR035669">
    <property type="entry name" value="SGNH_plant_lipase-like"/>
</dbReference>
<evidence type="ECO:0000256" key="1">
    <source>
        <dbReference type="ARBA" id="ARBA00008668"/>
    </source>
</evidence>
<keyword evidence="4" id="KW-0325">Glycoprotein</keyword>
<dbReference type="InterPro" id="IPR036514">
    <property type="entry name" value="SGNH_hydro_sf"/>
</dbReference>
<organism evidence="6 7">
    <name type="scientific">Musa troglodytarum</name>
    <name type="common">fe'i banana</name>
    <dbReference type="NCBI Taxonomy" id="320322"/>
    <lineage>
        <taxon>Eukaryota</taxon>
        <taxon>Viridiplantae</taxon>
        <taxon>Streptophyta</taxon>
        <taxon>Embryophyta</taxon>
        <taxon>Tracheophyta</taxon>
        <taxon>Spermatophyta</taxon>
        <taxon>Magnoliopsida</taxon>
        <taxon>Liliopsida</taxon>
        <taxon>Zingiberales</taxon>
        <taxon>Musaceae</taxon>
        <taxon>Musa</taxon>
    </lineage>
</organism>
<dbReference type="InterPro" id="IPR001087">
    <property type="entry name" value="GDSL"/>
</dbReference>
<evidence type="ECO:0000313" key="6">
    <source>
        <dbReference type="EMBL" id="URE41264.1"/>
    </source>
</evidence>
<keyword evidence="3" id="KW-0378">Hydrolase</keyword>
<dbReference type="EMBL" id="CP097510">
    <property type="protein sequence ID" value="URE41264.1"/>
    <property type="molecule type" value="Genomic_DNA"/>
</dbReference>
<accession>A0A9E7HVQ9</accession>
<dbReference type="Gene3D" id="3.40.50.1110">
    <property type="entry name" value="SGNH hydrolase"/>
    <property type="match status" value="2"/>
</dbReference>
<evidence type="ECO:0000256" key="3">
    <source>
        <dbReference type="ARBA" id="ARBA00022801"/>
    </source>
</evidence>
<dbReference type="AlphaFoldDB" id="A0A9E7HVQ9"/>
<feature type="signal peptide" evidence="5">
    <location>
        <begin position="1"/>
        <end position="21"/>
    </location>
</feature>
<dbReference type="CDD" id="cd01837">
    <property type="entry name" value="SGNH_plant_lipase_like"/>
    <property type="match status" value="1"/>
</dbReference>
<evidence type="ECO:0000313" key="7">
    <source>
        <dbReference type="Proteomes" id="UP001055439"/>
    </source>
</evidence>
<gene>
    <name evidence="6" type="ORF">MUK42_06101</name>
</gene>
<protein>
    <submittedName>
        <fullName evidence="6">GDSL-like Lipase/Acylhydrolase</fullName>
    </submittedName>
</protein>
<comment type="similarity">
    <text evidence="1">Belongs to the 'GDSL' lipolytic enzyme family.</text>
</comment>
<dbReference type="GO" id="GO:0016788">
    <property type="term" value="F:hydrolase activity, acting on ester bonds"/>
    <property type="evidence" value="ECO:0007669"/>
    <property type="project" value="InterPro"/>
</dbReference>
<dbReference type="Proteomes" id="UP001055439">
    <property type="component" value="Chromosome 8"/>
</dbReference>
<keyword evidence="2 5" id="KW-0732">Signal</keyword>
<evidence type="ECO:0000256" key="5">
    <source>
        <dbReference type="SAM" id="SignalP"/>
    </source>
</evidence>
<feature type="chain" id="PRO_5039196917" evidence="5">
    <location>
        <begin position="22"/>
        <end position="343"/>
    </location>
</feature>
<proteinExistence type="inferred from homology"/>